<keyword evidence="1" id="KW-1133">Transmembrane helix</keyword>
<evidence type="ECO:0000313" key="2">
    <source>
        <dbReference type="EMBL" id="NML29675.1"/>
    </source>
</evidence>
<protein>
    <submittedName>
        <fullName evidence="2">Uncharacterized protein</fullName>
    </submittedName>
</protein>
<keyword evidence="1" id="KW-0812">Transmembrane</keyword>
<name>A0A7X9X1G4_9BURK</name>
<keyword evidence="3" id="KW-1185">Reference proteome</keyword>
<comment type="caution">
    <text evidence="2">The sequence shown here is derived from an EMBL/GenBank/DDBJ whole genome shotgun (WGS) entry which is preliminary data.</text>
</comment>
<evidence type="ECO:0000313" key="3">
    <source>
        <dbReference type="Proteomes" id="UP000583127"/>
    </source>
</evidence>
<proteinExistence type="predicted"/>
<reference evidence="2 3" key="1">
    <citation type="submission" date="2020-04" db="EMBL/GenBank/DDBJ databases">
        <title>Paraburkholderia sp. G-4-1-8 isolated from soil.</title>
        <authorList>
            <person name="Dahal R.H."/>
        </authorList>
    </citation>
    <scope>NUCLEOTIDE SEQUENCE [LARGE SCALE GENOMIC DNA]</scope>
    <source>
        <strain evidence="2 3">G-4-1-8</strain>
    </source>
</reference>
<gene>
    <name evidence="2" type="ORF">HHL14_02355</name>
</gene>
<organism evidence="2 3">
    <name type="scientific">Paraburkholderia antibiotica</name>
    <dbReference type="NCBI Taxonomy" id="2728839"/>
    <lineage>
        <taxon>Bacteria</taxon>
        <taxon>Pseudomonadati</taxon>
        <taxon>Pseudomonadota</taxon>
        <taxon>Betaproteobacteria</taxon>
        <taxon>Burkholderiales</taxon>
        <taxon>Burkholderiaceae</taxon>
        <taxon>Paraburkholderia</taxon>
    </lineage>
</organism>
<dbReference type="Proteomes" id="UP000583127">
    <property type="component" value="Unassembled WGS sequence"/>
</dbReference>
<feature type="transmembrane region" description="Helical" evidence="1">
    <location>
        <begin position="49"/>
        <end position="70"/>
    </location>
</feature>
<accession>A0A7X9X1G4</accession>
<evidence type="ECO:0000256" key="1">
    <source>
        <dbReference type="SAM" id="Phobius"/>
    </source>
</evidence>
<sequence>MASVLAGGVLFAFIAAVIVFNAINLNEAYGRGEPYYSRTTNMDKWSDPLPILAAVDGAAVILIAGGVFLWRRIGKAMR</sequence>
<dbReference type="EMBL" id="JABBFZ010000001">
    <property type="protein sequence ID" value="NML29675.1"/>
    <property type="molecule type" value="Genomic_DNA"/>
</dbReference>
<keyword evidence="1" id="KW-0472">Membrane</keyword>
<dbReference type="AlphaFoldDB" id="A0A7X9X1G4"/>